<dbReference type="GO" id="GO:0004106">
    <property type="term" value="F:chorismate mutase activity"/>
    <property type="evidence" value="ECO:0007669"/>
    <property type="project" value="UniProtKB-EC"/>
</dbReference>
<dbReference type="Pfam" id="PF01817">
    <property type="entry name" value="CM_2"/>
    <property type="match status" value="1"/>
</dbReference>
<sequence length="284" mass="31221">MTIKNTKLDALRAEIDRLDAELLSVLEKRIAIVEDIAAAKKVDGKALAFRPGREASILRKILEVHSSKLPDTVIAAIWRELIAAVGWMQKPYSVSITAPDKSVGYWDLARFHFGSATPMKLHQLPSVVLREVYENPSTLGVLPWLTRERDTWWTHLAQGGENVPKILAALPFLDNPSGEFEDLNSLVIGQAEPEPSGDDVTLMALATSDEVSRARLNENLVKAGLSGYCADSRSPDSGDSDWLHLIEMPEFVAETDPRLVKLGEISGESFIKVVILGAYAVPIK</sequence>
<dbReference type="SUPFAM" id="SSF48600">
    <property type="entry name" value="Chorismate mutase II"/>
    <property type="match status" value="1"/>
</dbReference>
<evidence type="ECO:0000259" key="3">
    <source>
        <dbReference type="PROSITE" id="PS51168"/>
    </source>
</evidence>
<dbReference type="PROSITE" id="PS51168">
    <property type="entry name" value="CHORISMATE_MUT_2"/>
    <property type="match status" value="1"/>
</dbReference>
<dbReference type="GO" id="GO:0046417">
    <property type="term" value="P:chorismate metabolic process"/>
    <property type="evidence" value="ECO:0007669"/>
    <property type="project" value="InterPro"/>
</dbReference>
<dbReference type="EC" id="5.4.99.5" evidence="1"/>
<organism evidence="4 5">
    <name type="scientific">Sneathiella litorea</name>
    <dbReference type="NCBI Taxonomy" id="2606216"/>
    <lineage>
        <taxon>Bacteria</taxon>
        <taxon>Pseudomonadati</taxon>
        <taxon>Pseudomonadota</taxon>
        <taxon>Alphaproteobacteria</taxon>
        <taxon>Sneathiellales</taxon>
        <taxon>Sneathiellaceae</taxon>
        <taxon>Sneathiella</taxon>
    </lineage>
</organism>
<dbReference type="Proteomes" id="UP000476030">
    <property type="component" value="Unassembled WGS sequence"/>
</dbReference>
<evidence type="ECO:0000313" key="5">
    <source>
        <dbReference type="Proteomes" id="UP000476030"/>
    </source>
</evidence>
<name>A0A6L8W4B7_9PROT</name>
<comment type="caution">
    <text evidence="4">The sequence shown here is derived from an EMBL/GenBank/DDBJ whole genome shotgun (WGS) entry which is preliminary data.</text>
</comment>
<reference evidence="4 5" key="1">
    <citation type="submission" date="2019-12" db="EMBL/GenBank/DDBJ databases">
        <title>Snethiella sp. nov. sp. isolated from sea sand.</title>
        <authorList>
            <person name="Kim J."/>
            <person name="Jeong S.E."/>
            <person name="Jung H.S."/>
            <person name="Jeon C.O."/>
        </authorList>
    </citation>
    <scope>NUCLEOTIDE SEQUENCE [LARGE SCALE GENOMIC DNA]</scope>
    <source>
        <strain evidence="4 5">DP05</strain>
    </source>
</reference>
<evidence type="ECO:0000256" key="2">
    <source>
        <dbReference type="SAM" id="Coils"/>
    </source>
</evidence>
<keyword evidence="2" id="KW-0175">Coiled coil</keyword>
<gene>
    <name evidence="4" type="ORF">GQE98_04770</name>
</gene>
<dbReference type="InterPro" id="IPR002701">
    <property type="entry name" value="CM_II_prokaryot"/>
</dbReference>
<accession>A0A6L8W4B7</accession>
<dbReference type="InterPro" id="IPR036263">
    <property type="entry name" value="Chorismate_II_sf"/>
</dbReference>
<dbReference type="EMBL" id="WTUW01000001">
    <property type="protein sequence ID" value="MZR29946.1"/>
    <property type="molecule type" value="Genomic_DNA"/>
</dbReference>
<dbReference type="RefSeq" id="WP_161314490.1">
    <property type="nucleotide sequence ID" value="NZ_WTUW01000001.1"/>
</dbReference>
<dbReference type="Gene3D" id="1.20.59.10">
    <property type="entry name" value="Chorismate mutase"/>
    <property type="match status" value="1"/>
</dbReference>
<feature type="domain" description="Chorismate mutase" evidence="3">
    <location>
        <begin position="2"/>
        <end position="93"/>
    </location>
</feature>
<evidence type="ECO:0000256" key="1">
    <source>
        <dbReference type="ARBA" id="ARBA00012404"/>
    </source>
</evidence>
<protein>
    <recommendedName>
        <fullName evidence="1">chorismate mutase</fullName>
        <ecNumber evidence="1">5.4.99.5</ecNumber>
    </recommendedName>
</protein>
<dbReference type="AlphaFoldDB" id="A0A6L8W4B7"/>
<keyword evidence="5" id="KW-1185">Reference proteome</keyword>
<dbReference type="InterPro" id="IPR036979">
    <property type="entry name" value="CM_dom_sf"/>
</dbReference>
<proteinExistence type="predicted"/>
<dbReference type="SMART" id="SM00830">
    <property type="entry name" value="CM_2"/>
    <property type="match status" value="1"/>
</dbReference>
<evidence type="ECO:0000313" key="4">
    <source>
        <dbReference type="EMBL" id="MZR29946.1"/>
    </source>
</evidence>
<feature type="coiled-coil region" evidence="2">
    <location>
        <begin position="1"/>
        <end position="28"/>
    </location>
</feature>